<organism evidence="1 2">
    <name type="scientific">Sphingobium yanoikuyae</name>
    <name type="common">Sphingomonas yanoikuyae</name>
    <dbReference type="NCBI Taxonomy" id="13690"/>
    <lineage>
        <taxon>Bacteria</taxon>
        <taxon>Pseudomonadati</taxon>
        <taxon>Pseudomonadota</taxon>
        <taxon>Alphaproteobacteria</taxon>
        <taxon>Sphingomonadales</taxon>
        <taxon>Sphingomonadaceae</taxon>
        <taxon>Sphingobium</taxon>
    </lineage>
</organism>
<gene>
    <name evidence="1" type="ORF">CP98_03636</name>
</gene>
<dbReference type="Proteomes" id="UP000028534">
    <property type="component" value="Unassembled WGS sequence"/>
</dbReference>
<evidence type="ECO:0000313" key="2">
    <source>
        <dbReference type="Proteomes" id="UP000028534"/>
    </source>
</evidence>
<dbReference type="AlphaFoldDB" id="A0A084EGP6"/>
<sequence>MRAFVCVGVAIIATFFLIVAGIETGILDCGGQPCISQKGQSHD</sequence>
<dbReference type="PATRIC" id="fig|13690.10.peg.3724"/>
<proteinExistence type="predicted"/>
<dbReference type="RefSeq" id="WP_289305504.1">
    <property type="nucleotide sequence ID" value="NZ_JGVR01000024.1"/>
</dbReference>
<evidence type="ECO:0000313" key="1">
    <source>
        <dbReference type="EMBL" id="KEZ17138.1"/>
    </source>
</evidence>
<comment type="caution">
    <text evidence="1">The sequence shown here is derived from an EMBL/GenBank/DDBJ whole genome shotgun (WGS) entry which is preliminary data.</text>
</comment>
<reference evidence="1 2" key="1">
    <citation type="submission" date="2014-03" db="EMBL/GenBank/DDBJ databases">
        <title>Genome sequence of Sphingobium yanoikuyae B1.</title>
        <authorList>
            <person name="Gan H.M."/>
            <person name="Gan H.Y."/>
            <person name="Savka M.A."/>
        </authorList>
    </citation>
    <scope>NUCLEOTIDE SEQUENCE [LARGE SCALE GENOMIC DNA]</scope>
    <source>
        <strain evidence="1 2">B1</strain>
    </source>
</reference>
<name>A0A084EGP6_SPHYA</name>
<protein>
    <submittedName>
        <fullName evidence="1">Uncharacterized protein</fullName>
    </submittedName>
</protein>
<dbReference type="EMBL" id="JGVR01000024">
    <property type="protein sequence ID" value="KEZ17138.1"/>
    <property type="molecule type" value="Genomic_DNA"/>
</dbReference>
<accession>A0A084EGP6</accession>